<name>A0ABD3NH64_9STRA</name>
<proteinExistence type="predicted"/>
<keyword evidence="2" id="KW-1185">Reference proteome</keyword>
<dbReference type="Proteomes" id="UP001530400">
    <property type="component" value="Unassembled WGS sequence"/>
</dbReference>
<protein>
    <submittedName>
        <fullName evidence="1">Uncharacterized protein</fullName>
    </submittedName>
</protein>
<sequence>TIFDVASFAIAAQAAQRVDCIFIPSTLAAAQEESTTAAYDYENRDRNKNKDALIREDYWYFSGKKPPRRLDIDAFPANDPTWNAWGKCTKSEVSGNSCVYVSLKQRIPAYGKYAYSISYGANDFAKLGKILKSSSGPNWNEAAQLVVPGLDTRMPSPSVDALLKMALFATQMLTSPNYTGPSRELELAKAIDERDLTRALGLWEFGKDSWNSYSSIVNRAIVPKVGDKFEMIA</sequence>
<dbReference type="AlphaFoldDB" id="A0ABD3NH64"/>
<comment type="caution">
    <text evidence="1">The sequence shown here is derived from an EMBL/GenBank/DDBJ whole genome shotgun (WGS) entry which is preliminary data.</text>
</comment>
<evidence type="ECO:0000313" key="2">
    <source>
        <dbReference type="Proteomes" id="UP001530400"/>
    </source>
</evidence>
<dbReference type="EMBL" id="JALLPJ020001163">
    <property type="protein sequence ID" value="KAL3775228.1"/>
    <property type="molecule type" value="Genomic_DNA"/>
</dbReference>
<gene>
    <name evidence="1" type="ORF">ACHAWO_007900</name>
</gene>
<reference evidence="1 2" key="1">
    <citation type="submission" date="2024-10" db="EMBL/GenBank/DDBJ databases">
        <title>Updated reference genomes for cyclostephanoid diatoms.</title>
        <authorList>
            <person name="Roberts W.R."/>
            <person name="Alverson A.J."/>
        </authorList>
    </citation>
    <scope>NUCLEOTIDE SEQUENCE [LARGE SCALE GENOMIC DNA]</scope>
    <source>
        <strain evidence="1 2">AJA010-31</strain>
    </source>
</reference>
<feature type="non-terminal residue" evidence="1">
    <location>
        <position position="1"/>
    </location>
</feature>
<accession>A0ABD3NH64</accession>
<evidence type="ECO:0000313" key="1">
    <source>
        <dbReference type="EMBL" id="KAL3775228.1"/>
    </source>
</evidence>
<organism evidence="1 2">
    <name type="scientific">Cyclotella atomus</name>
    <dbReference type="NCBI Taxonomy" id="382360"/>
    <lineage>
        <taxon>Eukaryota</taxon>
        <taxon>Sar</taxon>
        <taxon>Stramenopiles</taxon>
        <taxon>Ochrophyta</taxon>
        <taxon>Bacillariophyta</taxon>
        <taxon>Coscinodiscophyceae</taxon>
        <taxon>Thalassiosirophycidae</taxon>
        <taxon>Stephanodiscales</taxon>
        <taxon>Stephanodiscaceae</taxon>
        <taxon>Cyclotella</taxon>
    </lineage>
</organism>